<dbReference type="InterPro" id="IPR004399">
    <property type="entry name" value="HMP/HMP-P_kinase_dom"/>
</dbReference>
<dbReference type="EC" id="2.7.1.49" evidence="2"/>
<dbReference type="GO" id="GO:0009228">
    <property type="term" value="P:thiamine biosynthetic process"/>
    <property type="evidence" value="ECO:0007669"/>
    <property type="project" value="InterPro"/>
</dbReference>
<accession>A0A0U5G839</accession>
<protein>
    <recommendedName>
        <fullName evidence="2">hydroxymethylpyrimidine kinase</fullName>
        <ecNumber evidence="2">2.7.1.49</ecNumber>
    </recommendedName>
</protein>
<dbReference type="CDD" id="cd01169">
    <property type="entry name" value="HMPP_kinase"/>
    <property type="match status" value="1"/>
</dbReference>
<evidence type="ECO:0000256" key="6">
    <source>
        <dbReference type="ARBA" id="ARBA00022840"/>
    </source>
</evidence>
<evidence type="ECO:0000256" key="4">
    <source>
        <dbReference type="ARBA" id="ARBA00022741"/>
    </source>
</evidence>
<evidence type="ECO:0000313" key="8">
    <source>
        <dbReference type="EMBL" id="CEG16043.1"/>
    </source>
</evidence>
<dbReference type="GO" id="GO:0008902">
    <property type="term" value="F:hydroxymethylpyrimidine kinase activity"/>
    <property type="evidence" value="ECO:0007669"/>
    <property type="project" value="UniProtKB-EC"/>
</dbReference>
<comment type="pathway">
    <text evidence="1">Cofactor biosynthesis; thiamine diphosphate biosynthesis.</text>
</comment>
<reference evidence="8 9" key="1">
    <citation type="submission" date="2014-09" db="EMBL/GenBank/DDBJ databases">
        <authorList>
            <person name="Regsiter A."/>
        </authorList>
    </citation>
    <scope>NUCLEOTIDE SEQUENCE [LARGE SCALE GENOMIC DNA]</scope>
</reference>
<dbReference type="Proteomes" id="UP000052230">
    <property type="component" value="Unassembled WGS sequence"/>
</dbReference>
<dbReference type="GO" id="GO:0005829">
    <property type="term" value="C:cytosol"/>
    <property type="evidence" value="ECO:0007669"/>
    <property type="project" value="TreeGrafter"/>
</dbReference>
<dbReference type="PANTHER" id="PTHR20858:SF17">
    <property type="entry name" value="HYDROXYMETHYLPYRIMIDINE_PHOSPHOMETHYLPYRIMIDINE KINASE THI20-RELATED"/>
    <property type="match status" value="1"/>
</dbReference>
<keyword evidence="3 8" id="KW-0808">Transferase</keyword>
<keyword evidence="6" id="KW-0067">ATP-binding</keyword>
<sequence>MSPTCNGVAGAQDDVHILQPAVQNRHMTTPSTLSALSIAGSDSGGGAGVQADLKTFAAHRVHGLSAITALTAQHTRAVTAVHLPPLPFLQAQVDACFADFEIQAVKLGMLANADIIHCVADLLERYRPPFVVLDPVMVSTSGARLLEDAALDALRTRLLPLATLVTPNTPEAELLTGHRIDSADAAEHATAALLDLGANAVLLKGGHLHEGARVLDRFDDGVTQDVFMHPRLQVDAHGTGCSLSAAIAAQLCQGLSLLNACEAAIDYVARAIRIGQRPGQSDVLVLDHFGAARGA</sequence>
<dbReference type="AlphaFoldDB" id="A0A0U5G839"/>
<comment type="caution">
    <text evidence="8">The sequence shown here is derived from an EMBL/GenBank/DDBJ whole genome shotgun (WGS) entry which is preliminary data.</text>
</comment>
<evidence type="ECO:0000313" key="9">
    <source>
        <dbReference type="Proteomes" id="UP000052230"/>
    </source>
</evidence>
<gene>
    <name evidence="8" type="primary">thiD</name>
    <name evidence="8" type="ORF">XAC3562_240097</name>
</gene>
<dbReference type="NCBIfam" id="TIGR00097">
    <property type="entry name" value="HMP-P_kinase"/>
    <property type="match status" value="1"/>
</dbReference>
<dbReference type="PANTHER" id="PTHR20858">
    <property type="entry name" value="PHOSPHOMETHYLPYRIMIDINE KINASE"/>
    <property type="match status" value="1"/>
</dbReference>
<dbReference type="FunFam" id="3.40.1190.20:FF:000003">
    <property type="entry name" value="Phosphomethylpyrimidine kinase ThiD"/>
    <property type="match status" value="1"/>
</dbReference>
<dbReference type="EMBL" id="CCXZ01000116">
    <property type="protein sequence ID" value="CEG16043.1"/>
    <property type="molecule type" value="Genomic_DNA"/>
</dbReference>
<dbReference type="SUPFAM" id="SSF53613">
    <property type="entry name" value="Ribokinase-like"/>
    <property type="match status" value="1"/>
</dbReference>
<proteinExistence type="predicted"/>
<organism evidence="8 9">
    <name type="scientific">Xanthomonas citri pv. citri</name>
    <dbReference type="NCBI Taxonomy" id="611301"/>
    <lineage>
        <taxon>Bacteria</taxon>
        <taxon>Pseudomonadati</taxon>
        <taxon>Pseudomonadota</taxon>
        <taxon>Gammaproteobacteria</taxon>
        <taxon>Lysobacterales</taxon>
        <taxon>Lysobacteraceae</taxon>
        <taxon>Xanthomonas</taxon>
    </lineage>
</organism>
<keyword evidence="5 8" id="KW-0418">Kinase</keyword>
<keyword evidence="9" id="KW-1185">Reference proteome</keyword>
<dbReference type="GO" id="GO:0005524">
    <property type="term" value="F:ATP binding"/>
    <property type="evidence" value="ECO:0007669"/>
    <property type="project" value="UniProtKB-KW"/>
</dbReference>
<evidence type="ECO:0000256" key="5">
    <source>
        <dbReference type="ARBA" id="ARBA00022777"/>
    </source>
</evidence>
<dbReference type="InterPro" id="IPR029056">
    <property type="entry name" value="Ribokinase-like"/>
</dbReference>
<dbReference type="GO" id="GO:0009229">
    <property type="term" value="P:thiamine diphosphate biosynthetic process"/>
    <property type="evidence" value="ECO:0007669"/>
    <property type="project" value="UniProtKB-UniPathway"/>
</dbReference>
<dbReference type="GO" id="GO:0008972">
    <property type="term" value="F:phosphomethylpyrimidine kinase activity"/>
    <property type="evidence" value="ECO:0007669"/>
    <property type="project" value="InterPro"/>
</dbReference>
<evidence type="ECO:0000256" key="3">
    <source>
        <dbReference type="ARBA" id="ARBA00022679"/>
    </source>
</evidence>
<feature type="domain" description="Pyridoxamine kinase/Phosphomethylpyrimidine kinase" evidence="7">
    <location>
        <begin position="42"/>
        <end position="281"/>
    </location>
</feature>
<dbReference type="InterPro" id="IPR013749">
    <property type="entry name" value="PM/HMP-P_kinase-1"/>
</dbReference>
<dbReference type="UniPathway" id="UPA00060">
    <property type="reaction ID" value="UER00138"/>
</dbReference>
<evidence type="ECO:0000256" key="2">
    <source>
        <dbReference type="ARBA" id="ARBA00012135"/>
    </source>
</evidence>
<name>A0A0U5G839_XANCI</name>
<dbReference type="Pfam" id="PF08543">
    <property type="entry name" value="Phos_pyr_kin"/>
    <property type="match status" value="1"/>
</dbReference>
<evidence type="ECO:0000256" key="1">
    <source>
        <dbReference type="ARBA" id="ARBA00004948"/>
    </source>
</evidence>
<keyword evidence="4" id="KW-0547">Nucleotide-binding</keyword>
<dbReference type="Gene3D" id="3.40.1190.20">
    <property type="match status" value="1"/>
</dbReference>
<evidence type="ECO:0000259" key="7">
    <source>
        <dbReference type="Pfam" id="PF08543"/>
    </source>
</evidence>